<comment type="caution">
    <text evidence="3">The sequence shown here is derived from an EMBL/GenBank/DDBJ whole genome shotgun (WGS) entry which is preliminary data.</text>
</comment>
<keyword evidence="4" id="KW-1185">Reference proteome</keyword>
<accession>A0A4Q1CAZ5</accession>
<dbReference type="InterPro" id="IPR000073">
    <property type="entry name" value="AB_hydrolase_1"/>
</dbReference>
<sequence length="257" mass="28544">MGVTIHHVDLGGQGNPPLLLLHGLLGSSRNWQTAGKDLTLDWQVMALDARNHGRSPHDAAMNYEVLADDVAAWMQARGMGRATLVGHSMGGKTAMLLACRRPELVERLVVVDIAPKDYFWVAHRGEFAAMNELDLSSIQSRGEAEMRFEARVPNLGMRKFLTTNLDRDEAGRWKWTVNLPVLTEALPGLERNSLGAGDRYEGPTLFIAGGKSQYVQPGDHETIRRHFPSARIEVIPESGHNPHMEARERFVALVRSP</sequence>
<reference evidence="3 4" key="1">
    <citation type="submission" date="2019-01" db="EMBL/GenBank/DDBJ databases">
        <title>Lacunisphaera sp. strain TWA-58.</title>
        <authorList>
            <person name="Chen W.-M."/>
        </authorList>
    </citation>
    <scope>NUCLEOTIDE SEQUENCE [LARGE SCALE GENOMIC DNA]</scope>
    <source>
        <strain evidence="3 4">TWA-58</strain>
    </source>
</reference>
<dbReference type="Gene3D" id="3.40.50.1820">
    <property type="entry name" value="alpha/beta hydrolase"/>
    <property type="match status" value="1"/>
</dbReference>
<dbReference type="OrthoDB" id="9808398at2"/>
<evidence type="ECO:0000259" key="2">
    <source>
        <dbReference type="Pfam" id="PF00561"/>
    </source>
</evidence>
<dbReference type="RefSeq" id="WP_129047476.1">
    <property type="nucleotide sequence ID" value="NZ_SDHX01000001.1"/>
</dbReference>
<evidence type="ECO:0000256" key="1">
    <source>
        <dbReference type="ARBA" id="ARBA00022801"/>
    </source>
</evidence>
<dbReference type="Proteomes" id="UP000290218">
    <property type="component" value="Unassembled WGS sequence"/>
</dbReference>
<feature type="domain" description="AB hydrolase-1" evidence="2">
    <location>
        <begin position="196"/>
        <end position="245"/>
    </location>
</feature>
<gene>
    <name evidence="3" type="ORF">ESB00_09625</name>
</gene>
<dbReference type="AlphaFoldDB" id="A0A4Q1CAZ5"/>
<name>A0A4Q1CAZ5_9BACT</name>
<feature type="domain" description="AB hydrolase-1" evidence="2">
    <location>
        <begin position="16"/>
        <end position="113"/>
    </location>
</feature>
<dbReference type="SUPFAM" id="SSF53474">
    <property type="entry name" value="alpha/beta-Hydrolases"/>
    <property type="match status" value="1"/>
</dbReference>
<dbReference type="InterPro" id="IPR029058">
    <property type="entry name" value="AB_hydrolase_fold"/>
</dbReference>
<organism evidence="3 4">
    <name type="scientific">Oleiharenicola lentus</name>
    <dbReference type="NCBI Taxonomy" id="2508720"/>
    <lineage>
        <taxon>Bacteria</taxon>
        <taxon>Pseudomonadati</taxon>
        <taxon>Verrucomicrobiota</taxon>
        <taxon>Opitutia</taxon>
        <taxon>Opitutales</taxon>
        <taxon>Opitutaceae</taxon>
        <taxon>Oleiharenicola</taxon>
    </lineage>
</organism>
<evidence type="ECO:0000313" key="3">
    <source>
        <dbReference type="EMBL" id="RXK56110.1"/>
    </source>
</evidence>
<dbReference type="PRINTS" id="PR00111">
    <property type="entry name" value="ABHYDROLASE"/>
</dbReference>
<dbReference type="PANTHER" id="PTHR46118:SF4">
    <property type="entry name" value="PROTEIN ABHD11"/>
    <property type="match status" value="1"/>
</dbReference>
<protein>
    <submittedName>
        <fullName evidence="3">Alpha/beta fold hydrolase</fullName>
    </submittedName>
</protein>
<keyword evidence="1 3" id="KW-0378">Hydrolase</keyword>
<dbReference type="GO" id="GO:0016787">
    <property type="term" value="F:hydrolase activity"/>
    <property type="evidence" value="ECO:0007669"/>
    <property type="project" value="UniProtKB-KW"/>
</dbReference>
<dbReference type="EMBL" id="SDHX01000001">
    <property type="protein sequence ID" value="RXK56110.1"/>
    <property type="molecule type" value="Genomic_DNA"/>
</dbReference>
<dbReference type="Pfam" id="PF00561">
    <property type="entry name" value="Abhydrolase_1"/>
    <property type="match status" value="2"/>
</dbReference>
<dbReference type="PANTHER" id="PTHR46118">
    <property type="entry name" value="PROTEIN ABHD11"/>
    <property type="match status" value="1"/>
</dbReference>
<evidence type="ECO:0000313" key="4">
    <source>
        <dbReference type="Proteomes" id="UP000290218"/>
    </source>
</evidence>
<proteinExistence type="predicted"/>